<dbReference type="GO" id="GO:0051537">
    <property type="term" value="F:2 iron, 2 sulfur cluster binding"/>
    <property type="evidence" value="ECO:0007669"/>
    <property type="project" value="InterPro"/>
</dbReference>
<dbReference type="Gene3D" id="3.10.20.30">
    <property type="match status" value="1"/>
</dbReference>
<name>A3VLL3_9RHOB</name>
<dbReference type="EMBL" id="AAMT01000023">
    <property type="protein sequence ID" value="EAQ10901.1"/>
    <property type="molecule type" value="Genomic_DNA"/>
</dbReference>
<dbReference type="CDD" id="cd06185">
    <property type="entry name" value="PDR_like"/>
    <property type="match status" value="1"/>
</dbReference>
<dbReference type="PROSITE" id="PS00197">
    <property type="entry name" value="2FE2S_FER_1"/>
    <property type="match status" value="1"/>
</dbReference>
<dbReference type="InterPro" id="IPR012675">
    <property type="entry name" value="Beta-grasp_dom_sf"/>
</dbReference>
<dbReference type="PROSITE" id="PS51085">
    <property type="entry name" value="2FE2S_FER_2"/>
    <property type="match status" value="1"/>
</dbReference>
<dbReference type="SUPFAM" id="SSF63380">
    <property type="entry name" value="Riboflavin synthase domain-like"/>
    <property type="match status" value="1"/>
</dbReference>
<dbReference type="PROSITE" id="PS51384">
    <property type="entry name" value="FAD_FR"/>
    <property type="match status" value="1"/>
</dbReference>
<proteinExistence type="predicted"/>
<sequence length="296" mass="31502">MRWECTGVLRIELEPLAGELTPPEPGAHIDVSILDAPLRQYSLTAGSDTGHYVLGIRREVQSRGGSEAVHDRLRPGDVIDISEPRNTFPLAADGEVHLIAGGIGVTPILFMAEALAKVGRSYRFTYCARSRTDAGFLSDALTLGGTLHFDDEDGMPDLAALTSMAPDNAHLFCCGPAPMLDAFVAACADRPADHVHIERFEPSKLEAGAGEFVVELAKTGAEVIVPSDKTILDALIDAGLSPEHSCGVGVCGTCETRVLAGEADHQDLVLTDEERAEGAMLICCSRAKTDRLVLDL</sequence>
<dbReference type="SUPFAM" id="SSF54292">
    <property type="entry name" value="2Fe-2S ferredoxin-like"/>
    <property type="match status" value="1"/>
</dbReference>
<dbReference type="InterPro" id="IPR039261">
    <property type="entry name" value="FNR_nucleotide-bd"/>
</dbReference>
<dbReference type="Gene3D" id="3.40.50.80">
    <property type="entry name" value="Nucleotide-binding domain of ferredoxin-NADP reductase (FNR) module"/>
    <property type="match status" value="1"/>
</dbReference>
<dbReference type="Gene3D" id="2.40.30.10">
    <property type="entry name" value="Translation factors"/>
    <property type="match status" value="1"/>
</dbReference>
<dbReference type="PANTHER" id="PTHR30212">
    <property type="entry name" value="PROTEIN YIIM"/>
    <property type="match status" value="1"/>
</dbReference>
<dbReference type="InterPro" id="IPR052353">
    <property type="entry name" value="Benzoxazolinone_Detox_Enz"/>
</dbReference>
<feature type="domain" description="2Fe-2S ferredoxin-type" evidence="1">
    <location>
        <begin position="212"/>
        <end position="296"/>
    </location>
</feature>
<comment type="caution">
    <text evidence="3">The sequence shown here is derived from an EMBL/GenBank/DDBJ whole genome shotgun (WGS) entry which is preliminary data.</text>
</comment>
<dbReference type="InterPro" id="IPR017927">
    <property type="entry name" value="FAD-bd_FR_type"/>
</dbReference>
<dbReference type="PRINTS" id="PR00409">
    <property type="entry name" value="PHDIOXRDTASE"/>
</dbReference>
<dbReference type="InterPro" id="IPR001041">
    <property type="entry name" value="2Fe-2S_ferredoxin-type"/>
</dbReference>
<evidence type="ECO:0000259" key="2">
    <source>
        <dbReference type="PROSITE" id="PS51384"/>
    </source>
</evidence>
<dbReference type="HOGENOM" id="CLU_003827_17_0_5"/>
<organism evidence="3 4">
    <name type="scientific">Maritimibacter alkaliphilus HTCC2654</name>
    <dbReference type="NCBI Taxonomy" id="314271"/>
    <lineage>
        <taxon>Bacteria</taxon>
        <taxon>Pseudomonadati</taxon>
        <taxon>Pseudomonadota</taxon>
        <taxon>Alphaproteobacteria</taxon>
        <taxon>Rhodobacterales</taxon>
        <taxon>Roseobacteraceae</taxon>
        <taxon>Maritimibacter</taxon>
    </lineage>
</organism>
<dbReference type="PANTHER" id="PTHR30212:SF2">
    <property type="entry name" value="PROTEIN YIIM"/>
    <property type="match status" value="1"/>
</dbReference>
<evidence type="ECO:0000313" key="3">
    <source>
        <dbReference type="EMBL" id="EAQ10901.1"/>
    </source>
</evidence>
<dbReference type="SUPFAM" id="SSF52343">
    <property type="entry name" value="Ferredoxin reductase-like, C-terminal NADP-linked domain"/>
    <property type="match status" value="1"/>
</dbReference>
<dbReference type="InterPro" id="IPR017938">
    <property type="entry name" value="Riboflavin_synthase-like_b-brl"/>
</dbReference>
<evidence type="ECO:0000313" key="4">
    <source>
        <dbReference type="Proteomes" id="UP000002931"/>
    </source>
</evidence>
<dbReference type="STRING" id="314271.RB2654_22073"/>
<dbReference type="AlphaFoldDB" id="A3VLL3"/>
<dbReference type="InterPro" id="IPR036010">
    <property type="entry name" value="2Fe-2S_ferredoxin-like_sf"/>
</dbReference>
<protein>
    <submittedName>
        <fullName evidence="3">Ferredoxin:Oxidoreductase FAD/NAD(P)-binding:Oxidoreductase FAD-binding region protein</fullName>
    </submittedName>
</protein>
<accession>A3VLL3</accession>
<dbReference type="InterPro" id="IPR006058">
    <property type="entry name" value="2Fe2S_fd_BS"/>
</dbReference>
<dbReference type="CDD" id="cd00207">
    <property type="entry name" value="fer2"/>
    <property type="match status" value="1"/>
</dbReference>
<gene>
    <name evidence="3" type="ORF">RB2654_22073</name>
</gene>
<dbReference type="GO" id="GO:0016491">
    <property type="term" value="F:oxidoreductase activity"/>
    <property type="evidence" value="ECO:0007669"/>
    <property type="project" value="InterPro"/>
</dbReference>
<dbReference type="Pfam" id="PF00111">
    <property type="entry name" value="Fer2"/>
    <property type="match status" value="1"/>
</dbReference>
<keyword evidence="4" id="KW-1185">Reference proteome</keyword>
<evidence type="ECO:0000259" key="1">
    <source>
        <dbReference type="PROSITE" id="PS51085"/>
    </source>
</evidence>
<dbReference type="Proteomes" id="UP000002931">
    <property type="component" value="Unassembled WGS sequence"/>
</dbReference>
<reference evidence="3 4" key="1">
    <citation type="journal article" date="2010" name="J. Bacteriol.">
        <title>Genome sequences of Pelagibaca bermudensis HTCC2601T and Maritimibacter alkaliphilus HTCC2654T, the type strains of two marine Roseobacter genera.</title>
        <authorList>
            <person name="Thrash J.C."/>
            <person name="Cho J.C."/>
            <person name="Ferriera S."/>
            <person name="Johnson J."/>
            <person name="Vergin K.L."/>
            <person name="Giovannoni S.J."/>
        </authorList>
    </citation>
    <scope>NUCLEOTIDE SEQUENCE [LARGE SCALE GENOMIC DNA]</scope>
    <source>
        <strain evidence="3 4">HTCC2654</strain>
    </source>
</reference>
<dbReference type="eggNOG" id="COG1018">
    <property type="taxonomic scope" value="Bacteria"/>
</dbReference>
<feature type="domain" description="FAD-binding FR-type" evidence="2">
    <location>
        <begin position="1"/>
        <end position="91"/>
    </location>
</feature>